<dbReference type="Proteomes" id="UP000799767">
    <property type="component" value="Unassembled WGS sequence"/>
</dbReference>
<dbReference type="EMBL" id="MU001641">
    <property type="protein sequence ID" value="KAF2479467.1"/>
    <property type="molecule type" value="Genomic_DNA"/>
</dbReference>
<name>A0A6A6PJM8_9PEZI</name>
<protein>
    <submittedName>
        <fullName evidence="1">Uncharacterized protein</fullName>
    </submittedName>
</protein>
<organism evidence="1 2">
    <name type="scientific">Neohortaea acidophila</name>
    <dbReference type="NCBI Taxonomy" id="245834"/>
    <lineage>
        <taxon>Eukaryota</taxon>
        <taxon>Fungi</taxon>
        <taxon>Dikarya</taxon>
        <taxon>Ascomycota</taxon>
        <taxon>Pezizomycotina</taxon>
        <taxon>Dothideomycetes</taxon>
        <taxon>Dothideomycetidae</taxon>
        <taxon>Mycosphaerellales</taxon>
        <taxon>Teratosphaeriaceae</taxon>
        <taxon>Neohortaea</taxon>
    </lineage>
</organism>
<evidence type="ECO:0000313" key="1">
    <source>
        <dbReference type="EMBL" id="KAF2479467.1"/>
    </source>
</evidence>
<dbReference type="GeneID" id="54479340"/>
<dbReference type="RefSeq" id="XP_033586037.1">
    <property type="nucleotide sequence ID" value="XM_033738338.1"/>
</dbReference>
<evidence type="ECO:0000313" key="2">
    <source>
        <dbReference type="Proteomes" id="UP000799767"/>
    </source>
</evidence>
<reference evidence="1" key="1">
    <citation type="journal article" date="2020" name="Stud. Mycol.">
        <title>101 Dothideomycetes genomes: a test case for predicting lifestyles and emergence of pathogens.</title>
        <authorList>
            <person name="Haridas S."/>
            <person name="Albert R."/>
            <person name="Binder M."/>
            <person name="Bloem J."/>
            <person name="Labutti K."/>
            <person name="Salamov A."/>
            <person name="Andreopoulos B."/>
            <person name="Baker S."/>
            <person name="Barry K."/>
            <person name="Bills G."/>
            <person name="Bluhm B."/>
            <person name="Cannon C."/>
            <person name="Castanera R."/>
            <person name="Culley D."/>
            <person name="Daum C."/>
            <person name="Ezra D."/>
            <person name="Gonzalez J."/>
            <person name="Henrissat B."/>
            <person name="Kuo A."/>
            <person name="Liang C."/>
            <person name="Lipzen A."/>
            <person name="Lutzoni F."/>
            <person name="Magnuson J."/>
            <person name="Mondo S."/>
            <person name="Nolan M."/>
            <person name="Ohm R."/>
            <person name="Pangilinan J."/>
            <person name="Park H.-J."/>
            <person name="Ramirez L."/>
            <person name="Alfaro M."/>
            <person name="Sun H."/>
            <person name="Tritt A."/>
            <person name="Yoshinaga Y."/>
            <person name="Zwiers L.-H."/>
            <person name="Turgeon B."/>
            <person name="Goodwin S."/>
            <person name="Spatafora J."/>
            <person name="Crous P."/>
            <person name="Grigoriev I."/>
        </authorList>
    </citation>
    <scope>NUCLEOTIDE SEQUENCE</scope>
    <source>
        <strain evidence="1">CBS 113389</strain>
    </source>
</reference>
<gene>
    <name evidence="1" type="ORF">BDY17DRAFT_39171</name>
</gene>
<dbReference type="AlphaFoldDB" id="A0A6A6PJM8"/>
<accession>A0A6A6PJM8</accession>
<sequence>MPSFGAKCSTTFFLVTTALQIMRSWGRHPASRSALPAEIDKTSKRLFRGCRATYLLCLAVSAECARWLTYPYADRPNHASECSLTSFNAFILERSEVFTATPLTDSPRPGHAGKTAVLPLAQVRAVECHCLCSSSGYMYALRLCHLVPGCVTACCRYRSYPVLPDRYANSQSASTQSA</sequence>
<keyword evidence="2" id="KW-1185">Reference proteome</keyword>
<proteinExistence type="predicted"/>